<dbReference type="Proteomes" id="UP001165120">
    <property type="component" value="Unassembled WGS sequence"/>
</dbReference>
<dbReference type="AlphaFoldDB" id="A0A9W6T892"/>
<evidence type="ECO:0000313" key="2">
    <source>
        <dbReference type="EMBL" id="GME81425.1"/>
    </source>
</evidence>
<proteinExistence type="predicted"/>
<evidence type="ECO:0000313" key="3">
    <source>
        <dbReference type="Proteomes" id="UP001165120"/>
    </source>
</evidence>
<reference evidence="2" key="1">
    <citation type="submission" date="2023-04" db="EMBL/GenBank/DDBJ databases">
        <title>Candida boidinii NBRC 10035.</title>
        <authorList>
            <person name="Ichikawa N."/>
            <person name="Sato H."/>
            <person name="Tonouchi N."/>
        </authorList>
    </citation>
    <scope>NUCLEOTIDE SEQUENCE</scope>
    <source>
        <strain evidence="2">NBRC 10035</strain>
    </source>
</reference>
<gene>
    <name evidence="2" type="ORF">Cboi02_000659000</name>
</gene>
<organism evidence="2 3">
    <name type="scientific">Candida boidinii</name>
    <name type="common">Yeast</name>
    <dbReference type="NCBI Taxonomy" id="5477"/>
    <lineage>
        <taxon>Eukaryota</taxon>
        <taxon>Fungi</taxon>
        <taxon>Dikarya</taxon>
        <taxon>Ascomycota</taxon>
        <taxon>Saccharomycotina</taxon>
        <taxon>Pichiomycetes</taxon>
        <taxon>Pichiales</taxon>
        <taxon>Pichiaceae</taxon>
        <taxon>Ogataea</taxon>
        <taxon>Ogataea/Candida clade</taxon>
    </lineage>
</organism>
<comment type="caution">
    <text evidence="2">The sequence shown here is derived from an EMBL/GenBank/DDBJ whole genome shotgun (WGS) entry which is preliminary data.</text>
</comment>
<name>A0A9W6T892_CANBO</name>
<accession>A0A9W6T892</accession>
<evidence type="ECO:0000256" key="1">
    <source>
        <dbReference type="SAM" id="MobiDB-lite"/>
    </source>
</evidence>
<sequence>MESSDFIAFKQSDLFLRLLAAERTITESRLNNAQINKLGAGGIGTEPVSGSASGMEGIGTESNATQEEEEWNGDPLANYTEDDEYDYNDNQFDVQQANDSFNNSNYSGNGNKKVSDAVIKAVEDALNQIMKNDDPVNQQKF</sequence>
<feature type="region of interest" description="Disordered" evidence="1">
    <location>
        <begin position="37"/>
        <end position="84"/>
    </location>
</feature>
<keyword evidence="3" id="KW-1185">Reference proteome</keyword>
<dbReference type="EMBL" id="BSXN01004526">
    <property type="protein sequence ID" value="GME81425.1"/>
    <property type="molecule type" value="Genomic_DNA"/>
</dbReference>
<protein>
    <submittedName>
        <fullName evidence="2">Unnamed protein product</fullName>
    </submittedName>
</protein>